<feature type="non-terminal residue" evidence="8">
    <location>
        <position position="324"/>
    </location>
</feature>
<dbReference type="InterPro" id="IPR003598">
    <property type="entry name" value="Ig_sub2"/>
</dbReference>
<accession>A0ABM0MQX3</accession>
<dbReference type="PANTHER" id="PTHR11640">
    <property type="entry name" value="NEPHRIN"/>
    <property type="match status" value="1"/>
</dbReference>
<dbReference type="Pfam" id="PF13927">
    <property type="entry name" value="Ig_3"/>
    <property type="match status" value="1"/>
</dbReference>
<dbReference type="InterPro" id="IPR013783">
    <property type="entry name" value="Ig-like_fold"/>
</dbReference>
<evidence type="ECO:0000256" key="5">
    <source>
        <dbReference type="ARBA" id="ARBA00023319"/>
    </source>
</evidence>
<evidence type="ECO:0000256" key="1">
    <source>
        <dbReference type="ARBA" id="ARBA00004479"/>
    </source>
</evidence>
<keyword evidence="7" id="KW-1185">Reference proteome</keyword>
<feature type="domain" description="Ig-like" evidence="6">
    <location>
        <begin position="241"/>
        <end position="322"/>
    </location>
</feature>
<evidence type="ECO:0000256" key="2">
    <source>
        <dbReference type="ARBA" id="ARBA00023136"/>
    </source>
</evidence>
<dbReference type="InterPro" id="IPR007110">
    <property type="entry name" value="Ig-like_dom"/>
</dbReference>
<dbReference type="InterPro" id="IPR036179">
    <property type="entry name" value="Ig-like_dom_sf"/>
</dbReference>
<dbReference type="RefSeq" id="XP_006822414.1">
    <property type="nucleotide sequence ID" value="XM_006822351.1"/>
</dbReference>
<dbReference type="Proteomes" id="UP000694865">
    <property type="component" value="Unplaced"/>
</dbReference>
<evidence type="ECO:0000313" key="7">
    <source>
        <dbReference type="Proteomes" id="UP000694865"/>
    </source>
</evidence>
<reference evidence="8" key="1">
    <citation type="submission" date="2025-08" db="UniProtKB">
        <authorList>
            <consortium name="RefSeq"/>
        </authorList>
    </citation>
    <scope>IDENTIFICATION</scope>
    <source>
        <tissue evidence="8">Testes</tissue>
    </source>
</reference>
<evidence type="ECO:0000256" key="4">
    <source>
        <dbReference type="ARBA" id="ARBA00023180"/>
    </source>
</evidence>
<keyword evidence="4" id="KW-0325">Glycoprotein</keyword>
<dbReference type="Gene3D" id="2.60.40.10">
    <property type="entry name" value="Immunoglobulins"/>
    <property type="match status" value="3"/>
</dbReference>
<comment type="subcellular location">
    <subcellularLocation>
        <location evidence="1">Membrane</location>
        <topology evidence="1">Single-pass type I membrane protein</topology>
    </subcellularLocation>
</comment>
<feature type="domain" description="Ig-like" evidence="6">
    <location>
        <begin position="136"/>
        <end position="230"/>
    </location>
</feature>
<dbReference type="SMART" id="SM00408">
    <property type="entry name" value="IGc2"/>
    <property type="match status" value="1"/>
</dbReference>
<dbReference type="PROSITE" id="PS50835">
    <property type="entry name" value="IG_LIKE"/>
    <property type="match status" value="2"/>
</dbReference>
<protein>
    <submittedName>
        <fullName evidence="8">Cell adhesion molecule 2-like</fullName>
    </submittedName>
</protein>
<dbReference type="InterPro" id="IPR003599">
    <property type="entry name" value="Ig_sub"/>
</dbReference>
<evidence type="ECO:0000259" key="6">
    <source>
        <dbReference type="PROSITE" id="PS50835"/>
    </source>
</evidence>
<sequence>MEIINCESPFLDTKNSVAGVIYRKPNMPVNEFLDSASALSWTEDPINTVAVHNTAVTLRCAFDGSQHNSYPQWQQIRDPPLSTRIVSRGANINTEECSTCSLSGDHGNGEFYLTINPVNVNTDEGLWECAAFGATPSTKSATLTVLDQDPVCPNNNGNNKVINGTTVTLTCNLNKAAPPGELVWMINGVDTNVKGNRPLQWNKLVTRSNANNRYNCRYSHGTLTQSRTCDNDFVFDVQYAPEVTIPSLKHVTEGETLSIDCTVDSNPPTSSITWWKGNTEISSSYQLRISNIDKDESGRYVCKAKNQLFTGTQTETGTTTVEVQ</sequence>
<evidence type="ECO:0000313" key="8">
    <source>
        <dbReference type="RefSeq" id="XP_006822414.1"/>
    </source>
</evidence>
<keyword evidence="3" id="KW-1015">Disulfide bond</keyword>
<organism evidence="7 8">
    <name type="scientific">Saccoglossus kowalevskii</name>
    <name type="common">Acorn worm</name>
    <dbReference type="NCBI Taxonomy" id="10224"/>
    <lineage>
        <taxon>Eukaryota</taxon>
        <taxon>Metazoa</taxon>
        <taxon>Hemichordata</taxon>
        <taxon>Enteropneusta</taxon>
        <taxon>Harrimaniidae</taxon>
        <taxon>Saccoglossus</taxon>
    </lineage>
</organism>
<name>A0ABM0MQX3_SACKO</name>
<dbReference type="SUPFAM" id="SSF48726">
    <property type="entry name" value="Immunoglobulin"/>
    <property type="match status" value="3"/>
</dbReference>
<gene>
    <name evidence="8" type="primary">LOC102809063</name>
</gene>
<dbReference type="InterPro" id="IPR051275">
    <property type="entry name" value="Cell_adhesion_signaling"/>
</dbReference>
<evidence type="ECO:0000256" key="3">
    <source>
        <dbReference type="ARBA" id="ARBA00023157"/>
    </source>
</evidence>
<keyword evidence="5" id="KW-0393">Immunoglobulin domain</keyword>
<keyword evidence="2" id="KW-0472">Membrane</keyword>
<dbReference type="SMART" id="SM00409">
    <property type="entry name" value="IG"/>
    <property type="match status" value="2"/>
</dbReference>
<dbReference type="PANTHER" id="PTHR11640:SF155">
    <property type="entry name" value="IG-LIKE DOMAIN-CONTAINING PROTEIN"/>
    <property type="match status" value="1"/>
</dbReference>
<proteinExistence type="predicted"/>
<dbReference type="GeneID" id="102809063"/>